<dbReference type="Gene3D" id="3.40.50.1820">
    <property type="entry name" value="alpha/beta hydrolase"/>
    <property type="match status" value="2"/>
</dbReference>
<reference evidence="7 8" key="1">
    <citation type="journal article" date="2016" name="Int. J. Syst. Evol. Microbiol.">
        <title>Acidipila dinghuensis sp. nov., an acidobacterium isolated from forest soil.</title>
        <authorList>
            <person name="Jiang Y.W."/>
            <person name="Wang J."/>
            <person name="Chen M.H."/>
            <person name="Lv Y.Y."/>
            <person name="Qiu L.H."/>
        </authorList>
    </citation>
    <scope>NUCLEOTIDE SEQUENCE [LARGE SCALE GENOMIC DNA]</scope>
    <source>
        <strain evidence="7 8">DHOF10</strain>
    </source>
</reference>
<dbReference type="OrthoDB" id="9809261at2"/>
<dbReference type="InterPro" id="IPR029058">
    <property type="entry name" value="AB_hydrolase_fold"/>
</dbReference>
<organism evidence="7 8">
    <name type="scientific">Silvibacterium dinghuense</name>
    <dbReference type="NCBI Taxonomy" id="1560006"/>
    <lineage>
        <taxon>Bacteria</taxon>
        <taxon>Pseudomonadati</taxon>
        <taxon>Acidobacteriota</taxon>
        <taxon>Terriglobia</taxon>
        <taxon>Terriglobales</taxon>
        <taxon>Acidobacteriaceae</taxon>
        <taxon>Silvibacterium</taxon>
    </lineage>
</organism>
<dbReference type="Pfam" id="PF05448">
    <property type="entry name" value="AXE1"/>
    <property type="match status" value="1"/>
</dbReference>
<dbReference type="GO" id="GO:0052689">
    <property type="term" value="F:carboxylic ester hydrolase activity"/>
    <property type="evidence" value="ECO:0007669"/>
    <property type="project" value="UniProtKB-KW"/>
</dbReference>
<evidence type="ECO:0000259" key="6">
    <source>
        <dbReference type="Pfam" id="PF22244"/>
    </source>
</evidence>
<dbReference type="InterPro" id="IPR050261">
    <property type="entry name" value="FrsA_esterase"/>
</dbReference>
<evidence type="ECO:0000313" key="8">
    <source>
        <dbReference type="Proteomes" id="UP000290253"/>
    </source>
</evidence>
<proteinExistence type="predicted"/>
<sequence>MRKRMKFAAMLLNAVVLVLCVASSASAQRIPGYLYDESKIASYTMLDPLRMENGKPVTNAAMWNAQRRPEILRLFEENEFGRTPDAARAAVMHAKIIERNDYALNGLAVREQIELTFDPAPGVTPPAEASRSMRLLLYVPHVQHPSPVVLGLNFLGNQSVVDDAGILPTPVWSKPKGSTALVHELPAESTRGSGAQQWQVEMLLKHGYGLATIYYGDLEPDFKDASQYSVRQLFDRPGAVQAQDAWGSLGAWAWGLSRAMDYLENDPLVDASHVAVTGHSRLGKAADWAAAQDTRFAALLSTESGHGGQSIQRRALGETVQHLEHSFPYWFCPAYAQWVGHDNEIPVDGNLLVALVAPRLLYVASAKEDEWSDPKGEFLSALSASSVYRLLGEKALPPDIPMPAVDTAIGFDGDVAYHERAGKHDVTSFDWEHYIVFLNRHWGDPETLPAVPPTGEVPPPAATHAASKVQIAAWRRQMQHALYLPGQPLAPQTQNFGGSEVTPGVTVEKITYQTLYGLRVPAVIYRPTVRPARKLPALVIVNGHGGDKSSWYAYYAGILYARAGAVVLTYDPIGEGERNDEHKTMTGEHDQLVFSPKSMPIRMGGLMIADAMGAVSALAARPDVDRHRIGMMGFSMGSFIAALTGAADERIHALLLDGGGDLDGVNGYWDSGHAIMCQAAPYKALRVLGDRGAVLYTLNARRGDTFVINGTADTVVAIPTHGPEFFSMLQTRVVALNGGEKGVFATYFDPGASHRPSWMTPTAAAWLHAELRFPAWRGKKIGVMPTVTIRTWAAKVGYALGKSSGREDRDAGIVALEAGVPLLTADQLDVFSPPEWEQRKAELIYASWLGRAAQAATASTSNNGR</sequence>
<dbReference type="PANTHER" id="PTHR22946:SF8">
    <property type="entry name" value="ACETYL XYLAN ESTERASE DOMAIN-CONTAINING PROTEIN"/>
    <property type="match status" value="1"/>
</dbReference>
<dbReference type="SUPFAM" id="SSF53474">
    <property type="entry name" value="alpha/beta-Hydrolases"/>
    <property type="match status" value="2"/>
</dbReference>
<dbReference type="EMBL" id="SDMK01000002">
    <property type="protein sequence ID" value="RXS94924.1"/>
    <property type="molecule type" value="Genomic_DNA"/>
</dbReference>
<dbReference type="InterPro" id="IPR054579">
    <property type="entry name" value="GCE-like_dom"/>
</dbReference>
<dbReference type="AlphaFoldDB" id="A0A4Q1SCI6"/>
<feature type="domain" description="4-O-methyl-glucuronoyl methylesterase-like" evidence="6">
    <location>
        <begin position="244"/>
        <end position="392"/>
    </location>
</feature>
<protein>
    <submittedName>
        <fullName evidence="7">Uncharacterized protein</fullName>
    </submittedName>
</protein>
<evidence type="ECO:0000256" key="4">
    <source>
        <dbReference type="SAM" id="SignalP"/>
    </source>
</evidence>
<keyword evidence="3" id="KW-0378">Hydrolase</keyword>
<dbReference type="Proteomes" id="UP000290253">
    <property type="component" value="Unassembled WGS sequence"/>
</dbReference>
<feature type="signal peptide" evidence="4">
    <location>
        <begin position="1"/>
        <end position="27"/>
    </location>
</feature>
<evidence type="ECO:0000256" key="1">
    <source>
        <dbReference type="ARBA" id="ARBA00022487"/>
    </source>
</evidence>
<feature type="chain" id="PRO_5021013496" evidence="4">
    <location>
        <begin position="28"/>
        <end position="865"/>
    </location>
</feature>
<dbReference type="PANTHER" id="PTHR22946">
    <property type="entry name" value="DIENELACTONE HYDROLASE DOMAIN-CONTAINING PROTEIN-RELATED"/>
    <property type="match status" value="1"/>
</dbReference>
<dbReference type="InterPro" id="IPR008391">
    <property type="entry name" value="AXE1_dom"/>
</dbReference>
<keyword evidence="1" id="KW-0719">Serine esterase</keyword>
<gene>
    <name evidence="7" type="ORF">ESZ00_09800</name>
</gene>
<evidence type="ECO:0000313" key="7">
    <source>
        <dbReference type="EMBL" id="RXS94924.1"/>
    </source>
</evidence>
<keyword evidence="8" id="KW-1185">Reference proteome</keyword>
<evidence type="ECO:0000256" key="2">
    <source>
        <dbReference type="ARBA" id="ARBA00022729"/>
    </source>
</evidence>
<comment type="caution">
    <text evidence="7">The sequence shown here is derived from an EMBL/GenBank/DDBJ whole genome shotgun (WGS) entry which is preliminary data.</text>
</comment>
<keyword evidence="2 4" id="KW-0732">Signal</keyword>
<name>A0A4Q1SCI6_9BACT</name>
<evidence type="ECO:0000259" key="5">
    <source>
        <dbReference type="Pfam" id="PF05448"/>
    </source>
</evidence>
<feature type="domain" description="Acetyl xylan esterase" evidence="5">
    <location>
        <begin position="503"/>
        <end position="655"/>
    </location>
</feature>
<dbReference type="Pfam" id="PF22244">
    <property type="entry name" value="GCE_fung"/>
    <property type="match status" value="1"/>
</dbReference>
<accession>A0A4Q1SCI6</accession>
<evidence type="ECO:0000256" key="3">
    <source>
        <dbReference type="ARBA" id="ARBA00022801"/>
    </source>
</evidence>